<sequence>MQPPSSTFQICIHSTYKLFIRRSNTFLTMTCF</sequence>
<reference evidence="1" key="1">
    <citation type="submission" date="2014-11" db="EMBL/GenBank/DDBJ databases">
        <authorList>
            <person name="Amaro Gonzalez C."/>
        </authorList>
    </citation>
    <scope>NUCLEOTIDE SEQUENCE</scope>
</reference>
<accession>A0A0E9USI2</accession>
<organism evidence="1">
    <name type="scientific">Anguilla anguilla</name>
    <name type="common">European freshwater eel</name>
    <name type="synonym">Muraena anguilla</name>
    <dbReference type="NCBI Taxonomy" id="7936"/>
    <lineage>
        <taxon>Eukaryota</taxon>
        <taxon>Metazoa</taxon>
        <taxon>Chordata</taxon>
        <taxon>Craniata</taxon>
        <taxon>Vertebrata</taxon>
        <taxon>Euteleostomi</taxon>
        <taxon>Actinopterygii</taxon>
        <taxon>Neopterygii</taxon>
        <taxon>Teleostei</taxon>
        <taxon>Anguilliformes</taxon>
        <taxon>Anguillidae</taxon>
        <taxon>Anguilla</taxon>
    </lineage>
</organism>
<protein>
    <submittedName>
        <fullName evidence="1">Uncharacterized protein</fullName>
    </submittedName>
</protein>
<dbReference type="EMBL" id="GBXM01039768">
    <property type="protein sequence ID" value="JAH68809.1"/>
    <property type="molecule type" value="Transcribed_RNA"/>
</dbReference>
<dbReference type="AlphaFoldDB" id="A0A0E9USI2"/>
<name>A0A0E9USI2_ANGAN</name>
<evidence type="ECO:0000313" key="1">
    <source>
        <dbReference type="EMBL" id="JAH68809.1"/>
    </source>
</evidence>
<reference evidence="1" key="2">
    <citation type="journal article" date="2015" name="Fish Shellfish Immunol.">
        <title>Early steps in the European eel (Anguilla anguilla)-Vibrio vulnificus interaction in the gills: Role of the RtxA13 toxin.</title>
        <authorList>
            <person name="Callol A."/>
            <person name="Pajuelo D."/>
            <person name="Ebbesson L."/>
            <person name="Teles M."/>
            <person name="MacKenzie S."/>
            <person name="Amaro C."/>
        </authorList>
    </citation>
    <scope>NUCLEOTIDE SEQUENCE</scope>
</reference>
<proteinExistence type="predicted"/>